<keyword evidence="1" id="KW-0547">Nucleotide-binding</keyword>
<gene>
    <name evidence="3" type="ORF">RHP49_12695</name>
</gene>
<dbReference type="RefSeq" id="WP_415861734.1">
    <property type="nucleotide sequence ID" value="NZ_CP134536.1"/>
</dbReference>
<dbReference type="InterPro" id="IPR017441">
    <property type="entry name" value="Protein_kinase_ATP_BS"/>
</dbReference>
<dbReference type="PROSITE" id="PS50011">
    <property type="entry name" value="PROTEIN_KINASE_DOM"/>
    <property type="match status" value="1"/>
</dbReference>
<organism evidence="3 4">
    <name type="scientific">Thalassobellus suaedae</name>
    <dbReference type="NCBI Taxonomy" id="3074124"/>
    <lineage>
        <taxon>Bacteria</taxon>
        <taxon>Pseudomonadati</taxon>
        <taxon>Bacteroidota</taxon>
        <taxon>Flavobacteriia</taxon>
        <taxon>Flavobacteriales</taxon>
        <taxon>Flavobacteriaceae</taxon>
        <taxon>Thalassobellus</taxon>
    </lineage>
</organism>
<accession>A0ABY9Y0J3</accession>
<dbReference type="Gene3D" id="3.30.200.20">
    <property type="entry name" value="Phosphorylase Kinase, domain 1"/>
    <property type="match status" value="1"/>
</dbReference>
<feature type="domain" description="Protein kinase" evidence="2">
    <location>
        <begin position="29"/>
        <end position="359"/>
    </location>
</feature>
<dbReference type="InterPro" id="IPR011009">
    <property type="entry name" value="Kinase-like_dom_sf"/>
</dbReference>
<dbReference type="SUPFAM" id="SSF56112">
    <property type="entry name" value="Protein kinase-like (PK-like)"/>
    <property type="match status" value="1"/>
</dbReference>
<dbReference type="PROSITE" id="PS00107">
    <property type="entry name" value="PROTEIN_KINASE_ATP"/>
    <property type="match status" value="1"/>
</dbReference>
<evidence type="ECO:0000259" key="2">
    <source>
        <dbReference type="PROSITE" id="PS50011"/>
    </source>
</evidence>
<dbReference type="InterPro" id="IPR000719">
    <property type="entry name" value="Prot_kinase_dom"/>
</dbReference>
<evidence type="ECO:0000313" key="4">
    <source>
        <dbReference type="Proteomes" id="UP001303407"/>
    </source>
</evidence>
<proteinExistence type="predicted"/>
<feature type="binding site" evidence="1">
    <location>
        <position position="60"/>
    </location>
    <ligand>
        <name>ATP</name>
        <dbReference type="ChEBI" id="CHEBI:30616"/>
    </ligand>
</feature>
<dbReference type="Gene3D" id="1.10.510.10">
    <property type="entry name" value="Transferase(Phosphotransferase) domain 1"/>
    <property type="match status" value="1"/>
</dbReference>
<keyword evidence="1" id="KW-0067">ATP-binding</keyword>
<name>A0ABY9Y0J3_9FLAO</name>
<reference evidence="3 4" key="1">
    <citation type="submission" date="2023-09" db="EMBL/GenBank/DDBJ databases">
        <title>Thalassobella suaedae gen. nov., sp. nov., a marine bacterium of the family Flavobacteriaceae isolated from a halophyte Suaeda japonica.</title>
        <authorList>
            <person name="Lee S.Y."/>
            <person name="Hwang C.Y."/>
        </authorList>
    </citation>
    <scope>NUCLEOTIDE SEQUENCE [LARGE SCALE GENOMIC DNA]</scope>
    <source>
        <strain evidence="3 4">HL-DH10</strain>
    </source>
</reference>
<keyword evidence="4" id="KW-1185">Reference proteome</keyword>
<protein>
    <recommendedName>
        <fullName evidence="2">Protein kinase domain-containing protein</fullName>
    </recommendedName>
</protein>
<evidence type="ECO:0000256" key="1">
    <source>
        <dbReference type="PROSITE-ProRule" id="PRU10141"/>
    </source>
</evidence>
<sequence>MIKSLSNITDISVIDQNGANDILTFSKIEFDDNALGAGGFGSVHIVQSIDGISKSEFVLKIFTDEEHKQHAYDVIKLLHQKLKKRQSKSKTPVYHDIPELLGLPFLVFKGYDNISEKHCVAFLMYNLEKLSYEDYGSDKAELTEYKSLSIPDKLYLAYQLTKTIEFLHQIEFIHADLSENSLWFNSKRVQLSIIDYDSGYHFDLQGKPTTVGKVGHWIGSTFRNIIGQKKDSSDLSTLDRLYEEYWVLANATFEVIFGVMPFFFLSDTDDNTKQEYLGKFEWPNIDHSSPLFNKANSQQHQAIMSFIEQLENAGTTELISAFKTVFNKGYKNETKRLTSKEWKNLLLNLNQSLENNPLIKNYTSSKTSINQKNEEVVFSFEVQKYNAVYLNDKLVPLNQSSITLPLQDSSKIVLKSINDFEVIEDFIEIKAIKTEPKILLFEASTQLRNTKSPVILSWLVNSAKEVSISGLTDSFSNQGNTNVEPESKTTYILTAIGFFDEKISKELTIDVIAPIIKAFTWEINLNEGIDNIDLLWETTEAQSVEIIPNVTESSPNGLAHMPINKETDFKLIAKGLFSSVEKEITAHPFPVPIVKQIFAEAPKIEINTNIDFSESNLPKELFSANNIQFSNSVHFNNLEINSTELESSLEFPKFENENALISKFNKEKITLSDIYDSVLHKIHKRLNR</sequence>
<dbReference type="Proteomes" id="UP001303407">
    <property type="component" value="Chromosome"/>
</dbReference>
<evidence type="ECO:0000313" key="3">
    <source>
        <dbReference type="EMBL" id="WNH11756.1"/>
    </source>
</evidence>
<dbReference type="EMBL" id="CP134536">
    <property type="protein sequence ID" value="WNH11756.1"/>
    <property type="molecule type" value="Genomic_DNA"/>
</dbReference>